<gene>
    <name evidence="11" type="ORF">COEU31_03750</name>
</gene>
<accession>A0AAI9K2W2</accession>
<reference evidence="11" key="1">
    <citation type="submission" date="2020-06" db="EMBL/GenBank/DDBJ databases">
        <title>Characterization of fructooligosaccharide metabolism and fructooligosaccharide-degrading enzymes in human commensal butyrate producers.</title>
        <authorList>
            <person name="Tanno H."/>
            <person name="Fujii T."/>
            <person name="Hirano K."/>
            <person name="Maeno S."/>
            <person name="Tonozuka T."/>
            <person name="Sakamoto M."/>
            <person name="Ohkuma M."/>
            <person name="Tochio T."/>
            <person name="Endo A."/>
        </authorList>
    </citation>
    <scope>NUCLEOTIDE SEQUENCE</scope>
    <source>
        <strain evidence="11">JCM 31265</strain>
    </source>
</reference>
<dbReference type="Proteomes" id="UP000660047">
    <property type="component" value="Unassembled WGS sequence"/>
</dbReference>
<keyword evidence="7" id="KW-0511">Multifunctional enzyme</keyword>
<feature type="domain" description="HhH-GPD" evidence="10">
    <location>
        <begin position="122"/>
        <end position="287"/>
    </location>
</feature>
<evidence type="ECO:0000256" key="1">
    <source>
        <dbReference type="ARBA" id="ARBA00010679"/>
    </source>
</evidence>
<dbReference type="Gene3D" id="1.10.1670.10">
    <property type="entry name" value="Helix-hairpin-Helix base-excision DNA repair enzymes (C-terminal)"/>
    <property type="match status" value="1"/>
</dbReference>
<dbReference type="InterPro" id="IPR012904">
    <property type="entry name" value="OGG_N"/>
</dbReference>
<dbReference type="GO" id="GO:0140078">
    <property type="term" value="F:class I DNA-(apurinic or apyrimidinic site) endonuclease activity"/>
    <property type="evidence" value="ECO:0007669"/>
    <property type="project" value="UniProtKB-EC"/>
</dbReference>
<keyword evidence="6" id="KW-0456">Lyase</keyword>
<dbReference type="Gene3D" id="3.30.310.260">
    <property type="match status" value="1"/>
</dbReference>
<dbReference type="GO" id="GO:0006289">
    <property type="term" value="P:nucleotide-excision repair"/>
    <property type="evidence" value="ECO:0007669"/>
    <property type="project" value="InterPro"/>
</dbReference>
<sequence length="291" mass="33196">MNVSCDGNIVTVDGVKDFRLSQILECGQCFHFDKLDDEVYEVIAFGRAVKMEQSGGVLRIYGSSMEDYEGIWRPYLDMDNDYGLIKESVIKADSALQTAVNEKDGIRILNQDFFETLISFIISQNKNIPQIKQCVKNISHRFGDEVIGYNGEAFYVFPDVDRLHEVTEDELRECKVGFRAPYIMNATEAVYSGNVTKEKLDALDIEQARELLMTIKGVGEKVANCVLLFGLGRREAFPVDVWMKRIMESMYFDGKDTKKLEIEAFAVKKFGNLGGYAQQYLFDYARTTLFK</sequence>
<evidence type="ECO:0000259" key="10">
    <source>
        <dbReference type="SMART" id="SM00478"/>
    </source>
</evidence>
<dbReference type="GO" id="GO:0006284">
    <property type="term" value="P:base-excision repair"/>
    <property type="evidence" value="ECO:0007669"/>
    <property type="project" value="InterPro"/>
</dbReference>
<dbReference type="GO" id="GO:0003684">
    <property type="term" value="F:damaged DNA binding"/>
    <property type="evidence" value="ECO:0007669"/>
    <property type="project" value="InterPro"/>
</dbReference>
<evidence type="ECO:0000256" key="6">
    <source>
        <dbReference type="ARBA" id="ARBA00023239"/>
    </source>
</evidence>
<evidence type="ECO:0000313" key="11">
    <source>
        <dbReference type="EMBL" id="GFO93329.1"/>
    </source>
</evidence>
<keyword evidence="8" id="KW-0326">Glycosidase</keyword>
<dbReference type="EC" id="4.2.99.18" evidence="2"/>
<evidence type="ECO:0000256" key="9">
    <source>
        <dbReference type="ARBA" id="ARBA00044632"/>
    </source>
</evidence>
<evidence type="ECO:0000313" key="12">
    <source>
        <dbReference type="Proteomes" id="UP000660047"/>
    </source>
</evidence>
<dbReference type="InterPro" id="IPR023170">
    <property type="entry name" value="HhH_base_excis_C"/>
</dbReference>
<keyword evidence="4" id="KW-0378">Hydrolase</keyword>
<keyword evidence="3" id="KW-0227">DNA damage</keyword>
<comment type="similarity">
    <text evidence="1">Belongs to the type-1 OGG1 family.</text>
</comment>
<evidence type="ECO:0000256" key="3">
    <source>
        <dbReference type="ARBA" id="ARBA00022763"/>
    </source>
</evidence>
<proteinExistence type="inferred from homology"/>
<comment type="caution">
    <text evidence="11">The sequence shown here is derived from an EMBL/GenBank/DDBJ whole genome shotgun (WGS) entry which is preliminary data.</text>
</comment>
<evidence type="ECO:0000256" key="8">
    <source>
        <dbReference type="ARBA" id="ARBA00023295"/>
    </source>
</evidence>
<name>A0AAI9K2W2_9FIRM</name>
<dbReference type="SMART" id="SM00478">
    <property type="entry name" value="ENDO3c"/>
    <property type="match status" value="1"/>
</dbReference>
<evidence type="ECO:0000256" key="4">
    <source>
        <dbReference type="ARBA" id="ARBA00022801"/>
    </source>
</evidence>
<dbReference type="RefSeq" id="WP_022216012.1">
    <property type="nucleotide sequence ID" value="NZ_BLYL01000001.1"/>
</dbReference>
<evidence type="ECO:0000256" key="7">
    <source>
        <dbReference type="ARBA" id="ARBA00023268"/>
    </source>
</evidence>
<evidence type="ECO:0000256" key="2">
    <source>
        <dbReference type="ARBA" id="ARBA00012720"/>
    </source>
</evidence>
<dbReference type="CDD" id="cd00056">
    <property type="entry name" value="ENDO3c"/>
    <property type="match status" value="1"/>
</dbReference>
<evidence type="ECO:0000256" key="5">
    <source>
        <dbReference type="ARBA" id="ARBA00023204"/>
    </source>
</evidence>
<dbReference type="SUPFAM" id="SSF55945">
    <property type="entry name" value="TATA-box binding protein-like"/>
    <property type="match status" value="1"/>
</dbReference>
<dbReference type="AlphaFoldDB" id="A0AAI9K2W2"/>
<protein>
    <recommendedName>
        <fullName evidence="2">DNA-(apurinic or apyrimidinic site) lyase</fullName>
        <ecNumber evidence="2">4.2.99.18</ecNumber>
    </recommendedName>
</protein>
<dbReference type="Pfam" id="PF07934">
    <property type="entry name" value="OGG_N"/>
    <property type="match status" value="1"/>
</dbReference>
<dbReference type="SUPFAM" id="SSF48150">
    <property type="entry name" value="DNA-glycosylase"/>
    <property type="match status" value="1"/>
</dbReference>
<organism evidence="11 12">
    <name type="scientific">Coprococcus eutactus</name>
    <dbReference type="NCBI Taxonomy" id="33043"/>
    <lineage>
        <taxon>Bacteria</taxon>
        <taxon>Bacillati</taxon>
        <taxon>Bacillota</taxon>
        <taxon>Clostridia</taxon>
        <taxon>Lachnospirales</taxon>
        <taxon>Lachnospiraceae</taxon>
        <taxon>Coprococcus</taxon>
    </lineage>
</organism>
<dbReference type="GO" id="GO:0008534">
    <property type="term" value="F:oxidized purine nucleobase lesion DNA N-glycosylase activity"/>
    <property type="evidence" value="ECO:0007669"/>
    <property type="project" value="InterPro"/>
</dbReference>
<dbReference type="InterPro" id="IPR011257">
    <property type="entry name" value="DNA_glycosylase"/>
</dbReference>
<dbReference type="PANTHER" id="PTHR10242">
    <property type="entry name" value="8-OXOGUANINE DNA GLYCOSYLASE"/>
    <property type="match status" value="1"/>
</dbReference>
<dbReference type="PANTHER" id="PTHR10242:SF2">
    <property type="entry name" value="N-GLYCOSYLASE_DNA LYASE"/>
    <property type="match status" value="1"/>
</dbReference>
<dbReference type="Gene3D" id="1.10.340.30">
    <property type="entry name" value="Hypothetical protein, domain 2"/>
    <property type="match status" value="1"/>
</dbReference>
<keyword evidence="5" id="KW-0234">DNA repair</keyword>
<dbReference type="EMBL" id="BLYL01000001">
    <property type="protein sequence ID" value="GFO93329.1"/>
    <property type="molecule type" value="Genomic_DNA"/>
</dbReference>
<dbReference type="Pfam" id="PF00730">
    <property type="entry name" value="HhH-GPD"/>
    <property type="match status" value="1"/>
</dbReference>
<dbReference type="InterPro" id="IPR052054">
    <property type="entry name" value="Oxidative_DNA_repair_enzyme"/>
</dbReference>
<comment type="catalytic activity">
    <reaction evidence="9">
        <text>2'-deoxyribonucleotide-(2'-deoxyribose 5'-phosphate)-2'-deoxyribonucleotide-DNA = a 3'-end 2'-deoxyribonucleotide-(2,3-dehydro-2,3-deoxyribose 5'-phosphate)-DNA + a 5'-end 5'-phospho-2'-deoxyribonucleoside-DNA + H(+)</text>
        <dbReference type="Rhea" id="RHEA:66592"/>
        <dbReference type="Rhea" id="RHEA-COMP:13180"/>
        <dbReference type="Rhea" id="RHEA-COMP:16897"/>
        <dbReference type="Rhea" id="RHEA-COMP:17067"/>
        <dbReference type="ChEBI" id="CHEBI:15378"/>
        <dbReference type="ChEBI" id="CHEBI:136412"/>
        <dbReference type="ChEBI" id="CHEBI:157695"/>
        <dbReference type="ChEBI" id="CHEBI:167181"/>
        <dbReference type="EC" id="4.2.99.18"/>
    </reaction>
</comment>
<dbReference type="InterPro" id="IPR003265">
    <property type="entry name" value="HhH-GPD_domain"/>
</dbReference>